<evidence type="ECO:0000259" key="2">
    <source>
        <dbReference type="Pfam" id="PF00561"/>
    </source>
</evidence>
<accession>A0A495JDM4</accession>
<evidence type="ECO:0000313" key="3">
    <source>
        <dbReference type="EMBL" id="RKR86618.1"/>
    </source>
</evidence>
<dbReference type="InterPro" id="IPR000073">
    <property type="entry name" value="AB_hydrolase_1"/>
</dbReference>
<evidence type="ECO:0000256" key="1">
    <source>
        <dbReference type="ARBA" id="ARBA00022801"/>
    </source>
</evidence>
<organism evidence="3 4">
    <name type="scientific">Micromonospora pisi</name>
    <dbReference type="NCBI Taxonomy" id="589240"/>
    <lineage>
        <taxon>Bacteria</taxon>
        <taxon>Bacillati</taxon>
        <taxon>Actinomycetota</taxon>
        <taxon>Actinomycetes</taxon>
        <taxon>Micromonosporales</taxon>
        <taxon>Micromonosporaceae</taxon>
        <taxon>Micromonospora</taxon>
    </lineage>
</organism>
<dbReference type="PANTHER" id="PTHR43798">
    <property type="entry name" value="MONOACYLGLYCEROL LIPASE"/>
    <property type="match status" value="1"/>
</dbReference>
<dbReference type="GO" id="GO:0016020">
    <property type="term" value="C:membrane"/>
    <property type="evidence" value="ECO:0007669"/>
    <property type="project" value="TreeGrafter"/>
</dbReference>
<keyword evidence="1" id="KW-0378">Hydrolase</keyword>
<sequence>MTEILSYDIQGKGPGLVLLHGTSSTGLGSWGTVLEGLAAKYTVVLPNLPGSGDSPLPDGPLDVDTVADQIVATARKAGLETFALAGASLGAPIAIKVAARHPERISQLATVVGFARPRPTLRMNLDLWAAMFDRQDKDLGKLLVMLSFSDEFLAALPEEQLPQVMAMMTAHPAPGTAAQIDFGLRLDVRPDLGKIQAPTLVVSAAGDRFIPPAHSREIAAGIPGARLVEVAGGHASIFEDPQETLSALLDFLNG</sequence>
<comment type="caution">
    <text evidence="3">The sequence shown here is derived from an EMBL/GenBank/DDBJ whole genome shotgun (WGS) entry which is preliminary data.</text>
</comment>
<dbReference type="RefSeq" id="WP_211349068.1">
    <property type="nucleotide sequence ID" value="NZ_RBKT01000001.1"/>
</dbReference>
<dbReference type="PRINTS" id="PR00111">
    <property type="entry name" value="ABHYDROLASE"/>
</dbReference>
<name>A0A495JDM4_9ACTN</name>
<gene>
    <name evidence="3" type="ORF">BDK92_0857</name>
</gene>
<reference evidence="3 4" key="1">
    <citation type="submission" date="2018-10" db="EMBL/GenBank/DDBJ databases">
        <title>Sequencing the genomes of 1000 actinobacteria strains.</title>
        <authorList>
            <person name="Klenk H.-P."/>
        </authorList>
    </citation>
    <scope>NUCLEOTIDE SEQUENCE [LARGE SCALE GENOMIC DNA]</scope>
    <source>
        <strain evidence="3 4">DSM 45175</strain>
    </source>
</reference>
<dbReference type="SUPFAM" id="SSF53474">
    <property type="entry name" value="alpha/beta-Hydrolases"/>
    <property type="match status" value="1"/>
</dbReference>
<dbReference type="Proteomes" id="UP000277671">
    <property type="component" value="Unassembled WGS sequence"/>
</dbReference>
<protein>
    <submittedName>
        <fullName evidence="3">Pimeloyl-ACP methyl ester carboxylesterase</fullName>
    </submittedName>
</protein>
<dbReference type="InterPro" id="IPR029058">
    <property type="entry name" value="AB_hydrolase_fold"/>
</dbReference>
<proteinExistence type="predicted"/>
<keyword evidence="4" id="KW-1185">Reference proteome</keyword>
<dbReference type="GO" id="GO:0016787">
    <property type="term" value="F:hydrolase activity"/>
    <property type="evidence" value="ECO:0007669"/>
    <property type="project" value="UniProtKB-KW"/>
</dbReference>
<feature type="domain" description="AB hydrolase-1" evidence="2">
    <location>
        <begin position="16"/>
        <end position="241"/>
    </location>
</feature>
<dbReference type="EMBL" id="RBKT01000001">
    <property type="protein sequence ID" value="RKR86618.1"/>
    <property type="molecule type" value="Genomic_DNA"/>
</dbReference>
<dbReference type="Pfam" id="PF00561">
    <property type="entry name" value="Abhydrolase_1"/>
    <property type="match status" value="1"/>
</dbReference>
<dbReference type="AlphaFoldDB" id="A0A495JDM4"/>
<dbReference type="Gene3D" id="3.40.50.1820">
    <property type="entry name" value="alpha/beta hydrolase"/>
    <property type="match status" value="1"/>
</dbReference>
<evidence type="ECO:0000313" key="4">
    <source>
        <dbReference type="Proteomes" id="UP000277671"/>
    </source>
</evidence>
<dbReference type="PANTHER" id="PTHR43798:SF31">
    <property type="entry name" value="AB HYDROLASE SUPERFAMILY PROTEIN YCLE"/>
    <property type="match status" value="1"/>
</dbReference>
<dbReference type="InterPro" id="IPR050266">
    <property type="entry name" value="AB_hydrolase_sf"/>
</dbReference>